<organism evidence="2 3">
    <name type="scientific">Comamonas aquatica</name>
    <dbReference type="NCBI Taxonomy" id="225991"/>
    <lineage>
        <taxon>Bacteria</taxon>
        <taxon>Pseudomonadati</taxon>
        <taxon>Pseudomonadota</taxon>
        <taxon>Betaproteobacteria</taxon>
        <taxon>Burkholderiales</taxon>
        <taxon>Comamonadaceae</taxon>
        <taxon>Comamonas</taxon>
    </lineage>
</organism>
<dbReference type="EMBL" id="JAODZU010000029">
    <property type="protein sequence ID" value="MDH0364893.1"/>
    <property type="molecule type" value="Genomic_DNA"/>
</dbReference>
<dbReference type="RefSeq" id="WP_279823136.1">
    <property type="nucleotide sequence ID" value="NZ_JAOCET010000002.1"/>
</dbReference>
<dbReference type="Proteomes" id="UP001158297">
    <property type="component" value="Unassembled WGS sequence"/>
</dbReference>
<reference evidence="2" key="1">
    <citation type="submission" date="2022-09" db="EMBL/GenBank/DDBJ databases">
        <title>Intensive care unit water sources are persistently colonized with multi-drug resistant bacteria and are the site of extensive horizontal gene transfer of antibiotic resistance genes.</title>
        <authorList>
            <person name="Diorio-Toth L."/>
        </authorList>
    </citation>
    <scope>NUCLEOTIDE SEQUENCE</scope>
    <source>
        <strain evidence="2">GD04130</strain>
    </source>
</reference>
<protein>
    <recommendedName>
        <fullName evidence="1">KfrB domain-containing protein</fullName>
    </recommendedName>
</protein>
<evidence type="ECO:0000313" key="3">
    <source>
        <dbReference type="Proteomes" id="UP001158297"/>
    </source>
</evidence>
<accession>A0AA42L3T8</accession>
<dbReference type="Pfam" id="PF18790">
    <property type="entry name" value="KfrB"/>
    <property type="match status" value="1"/>
</dbReference>
<gene>
    <name evidence="2" type="ORF">N7330_17845</name>
</gene>
<feature type="domain" description="KfrB" evidence="1">
    <location>
        <begin position="48"/>
        <end position="90"/>
    </location>
</feature>
<dbReference type="AlphaFoldDB" id="A0AA42L3T8"/>
<comment type="caution">
    <text evidence="2">The sequence shown here is derived from an EMBL/GenBank/DDBJ whole genome shotgun (WGS) entry which is preliminary data.</text>
</comment>
<evidence type="ECO:0000313" key="2">
    <source>
        <dbReference type="EMBL" id="MDH0364893.1"/>
    </source>
</evidence>
<sequence length="106" mass="11745">MSDASTQRAEMRKGELRKLQTFASNNDLAIEMADMKAGSYQGRMGVHTDSFITQHVGGRKLVVHDKAIVGRDMQPGMDVKIDYSARRGNQAEVTKIKPLQARGIAR</sequence>
<dbReference type="InterPro" id="IPR040782">
    <property type="entry name" value="KfrB"/>
</dbReference>
<evidence type="ECO:0000259" key="1">
    <source>
        <dbReference type="Pfam" id="PF18790"/>
    </source>
</evidence>
<proteinExistence type="predicted"/>
<name>A0AA42L3T8_9BURK</name>